<accession>A0A7U9CMV3</accession>
<organism evidence="1 2">
    <name type="scientific">Pseudomonas fluorescens R124</name>
    <dbReference type="NCBI Taxonomy" id="743713"/>
    <lineage>
        <taxon>Bacteria</taxon>
        <taxon>Pseudomonadati</taxon>
        <taxon>Pseudomonadota</taxon>
        <taxon>Gammaproteobacteria</taxon>
        <taxon>Pseudomonadales</taxon>
        <taxon>Pseudomonadaceae</taxon>
        <taxon>Pseudomonas</taxon>
    </lineage>
</organism>
<evidence type="ECO:0000313" key="1">
    <source>
        <dbReference type="EMBL" id="EJZ58258.1"/>
    </source>
</evidence>
<name>A0A7U9CMV3_PSEFL</name>
<dbReference type="Proteomes" id="UP000006045">
    <property type="component" value="Chromosome"/>
</dbReference>
<reference evidence="1 2" key="1">
    <citation type="submission" date="2012-08" db="EMBL/GenBank/DDBJ databases">
        <title>The genome of cave-isolated P. fluorescens strain R124 demonstrates phenotypic adaptation to the mineral environment.</title>
        <authorList>
            <person name="Barton M.D."/>
            <person name="Petronio M."/>
            <person name="Giarrizzo J.G."/>
            <person name="Bowling B.V."/>
            <person name="Barton H.A."/>
        </authorList>
    </citation>
    <scope>NUCLEOTIDE SEQUENCE [LARGE SCALE GENOMIC DNA]</scope>
    <source>
        <strain evidence="1 2">R124</strain>
    </source>
</reference>
<protein>
    <submittedName>
        <fullName evidence="1">Uncharacterized protein</fullName>
    </submittedName>
</protein>
<gene>
    <name evidence="1" type="ORF">I1A_002585</name>
</gene>
<dbReference type="AlphaFoldDB" id="A0A7U9CMV3"/>
<dbReference type="EMBL" id="CM001561">
    <property type="protein sequence ID" value="EJZ58258.1"/>
    <property type="molecule type" value="Genomic_DNA"/>
</dbReference>
<evidence type="ECO:0000313" key="2">
    <source>
        <dbReference type="Proteomes" id="UP000006045"/>
    </source>
</evidence>
<proteinExistence type="predicted"/>
<sequence length="79" mass="8813">MPVRLRNAGATRFRVEFDRNLRGPEQANALRVVLPGGLLQQGPIVDGRNKPGGGWLLIDVEAHELPLEPSAYLNGWKWQ</sequence>
<dbReference type="RefSeq" id="WP_003224861.1">
    <property type="nucleotide sequence ID" value="NZ_CM001561.1"/>
</dbReference>